<reference evidence="7" key="1">
    <citation type="submission" date="2019-03" db="EMBL/GenBank/DDBJ databases">
        <title>Long read genome sequence of the mycoparasitic Pythium oligandrum ATCC 38472 isolated from sugarbeet rhizosphere.</title>
        <authorList>
            <person name="Gaulin E."/>
        </authorList>
    </citation>
    <scope>NUCLEOTIDE SEQUENCE</scope>
    <source>
        <strain evidence="7">ATCC 38472_TT</strain>
    </source>
</reference>
<keyword evidence="2 4" id="KW-0694">RNA-binding</keyword>
<evidence type="ECO:0000256" key="3">
    <source>
        <dbReference type="ARBA" id="ARBA00023242"/>
    </source>
</evidence>
<dbReference type="Pfam" id="PF00076">
    <property type="entry name" value="RRM_1"/>
    <property type="match status" value="1"/>
</dbReference>
<accession>A0A8K1FMD9</accession>
<dbReference type="GO" id="GO:0005730">
    <property type="term" value="C:nucleolus"/>
    <property type="evidence" value="ECO:0007669"/>
    <property type="project" value="UniProtKB-SubCell"/>
</dbReference>
<evidence type="ECO:0000256" key="5">
    <source>
        <dbReference type="SAM" id="MobiDB-lite"/>
    </source>
</evidence>
<dbReference type="InterPro" id="IPR035979">
    <property type="entry name" value="RBD_domain_sf"/>
</dbReference>
<dbReference type="EMBL" id="SPLM01000036">
    <property type="protein sequence ID" value="TMW66179.1"/>
    <property type="molecule type" value="Genomic_DNA"/>
</dbReference>
<feature type="compositionally biased region" description="Basic and acidic residues" evidence="5">
    <location>
        <begin position="10"/>
        <end position="26"/>
    </location>
</feature>
<dbReference type="CDD" id="cd12307">
    <property type="entry name" value="RRM_NIFK_like"/>
    <property type="match status" value="1"/>
</dbReference>
<dbReference type="Proteomes" id="UP000794436">
    <property type="component" value="Unassembled WGS sequence"/>
</dbReference>
<dbReference type="OrthoDB" id="21467at2759"/>
<proteinExistence type="predicted"/>
<dbReference type="GO" id="GO:0003723">
    <property type="term" value="F:RNA binding"/>
    <property type="evidence" value="ECO:0007669"/>
    <property type="project" value="UniProtKB-UniRule"/>
</dbReference>
<sequence>MSKKIAAQLEKLRGEEWDSDSEHEQDATFENGGDFVDFEAKDDVEMESEEPKKKKATPARKAAAPAGGKTKLKESNVIYLGRIPHGFYEAQMRGFFEQFGTVSRLRLSRNKRSGKSKHYAFVQFEEPEVAQVVASTMNGYRLFDHVMTCHIIPVSAIHERMFVGANKTFKPLPWRAIARNQHNAERSYEQTVARNKRLVKKDNQKRKILQALGIKYDFPGYAAKAAPKQKHVVFT</sequence>
<gene>
    <name evidence="7" type="ORF">Poli38472_003944</name>
</gene>
<evidence type="ECO:0000256" key="4">
    <source>
        <dbReference type="PROSITE-ProRule" id="PRU00176"/>
    </source>
</evidence>
<keyword evidence="8" id="KW-1185">Reference proteome</keyword>
<dbReference type="InterPro" id="IPR000504">
    <property type="entry name" value="RRM_dom"/>
</dbReference>
<dbReference type="PANTHER" id="PTHR46754">
    <property type="entry name" value="MKI67 FHA DOMAIN-INTERACTING NUCLEOLAR PHOSPHOPROTEIN"/>
    <property type="match status" value="1"/>
</dbReference>
<dbReference type="PROSITE" id="PS50102">
    <property type="entry name" value="RRM"/>
    <property type="match status" value="1"/>
</dbReference>
<feature type="domain" description="RRM" evidence="6">
    <location>
        <begin position="76"/>
        <end position="159"/>
    </location>
</feature>
<comment type="subcellular location">
    <subcellularLocation>
        <location evidence="1">Nucleus</location>
        <location evidence="1">Nucleolus</location>
    </subcellularLocation>
</comment>
<dbReference type="InterPro" id="IPR012677">
    <property type="entry name" value="Nucleotide-bd_a/b_plait_sf"/>
</dbReference>
<evidence type="ECO:0000313" key="7">
    <source>
        <dbReference type="EMBL" id="TMW66179.1"/>
    </source>
</evidence>
<feature type="compositionally biased region" description="Low complexity" evidence="5">
    <location>
        <begin position="59"/>
        <end position="68"/>
    </location>
</feature>
<dbReference type="SUPFAM" id="SSF54928">
    <property type="entry name" value="RNA-binding domain, RBD"/>
    <property type="match status" value="1"/>
</dbReference>
<name>A0A8K1FMD9_PYTOL</name>
<comment type="caution">
    <text evidence="7">The sequence shown here is derived from an EMBL/GenBank/DDBJ whole genome shotgun (WGS) entry which is preliminary data.</text>
</comment>
<protein>
    <recommendedName>
        <fullName evidence="6">RRM domain-containing protein</fullName>
    </recommendedName>
</protein>
<evidence type="ECO:0000256" key="1">
    <source>
        <dbReference type="ARBA" id="ARBA00004604"/>
    </source>
</evidence>
<keyword evidence="3" id="KW-0539">Nucleus</keyword>
<evidence type="ECO:0000259" key="6">
    <source>
        <dbReference type="PROSITE" id="PS50102"/>
    </source>
</evidence>
<feature type="region of interest" description="Disordered" evidence="5">
    <location>
        <begin position="1"/>
        <end position="68"/>
    </location>
</feature>
<dbReference type="AlphaFoldDB" id="A0A8K1FMD9"/>
<dbReference type="SMART" id="SM00360">
    <property type="entry name" value="RRM"/>
    <property type="match status" value="1"/>
</dbReference>
<evidence type="ECO:0000313" key="8">
    <source>
        <dbReference type="Proteomes" id="UP000794436"/>
    </source>
</evidence>
<evidence type="ECO:0000256" key="2">
    <source>
        <dbReference type="ARBA" id="ARBA00022884"/>
    </source>
</evidence>
<organism evidence="7 8">
    <name type="scientific">Pythium oligandrum</name>
    <name type="common">Mycoparasitic fungus</name>
    <dbReference type="NCBI Taxonomy" id="41045"/>
    <lineage>
        <taxon>Eukaryota</taxon>
        <taxon>Sar</taxon>
        <taxon>Stramenopiles</taxon>
        <taxon>Oomycota</taxon>
        <taxon>Peronosporomycetes</taxon>
        <taxon>Pythiales</taxon>
        <taxon>Pythiaceae</taxon>
        <taxon>Pythium</taxon>
    </lineage>
</organism>
<dbReference type="Gene3D" id="3.30.70.330">
    <property type="match status" value="1"/>
</dbReference>